<feature type="domain" description="Thioesterase" evidence="2">
    <location>
        <begin position="1"/>
        <end position="182"/>
    </location>
</feature>
<gene>
    <name evidence="3" type="ORF">JYZ213_LOCUS44086</name>
</gene>
<evidence type="ECO:0000313" key="4">
    <source>
        <dbReference type="Proteomes" id="UP000663845"/>
    </source>
</evidence>
<dbReference type="EC" id="3.1.2.14" evidence="1"/>
<sequence length="185" mass="20780">FGACIAVEIALQLPTIAHLLLLDGSHSYVATHTKQYRAKFNEPNHAEAAVLYAFLQQYIPNLDQKKILFELANLSSYDERLQYAAQLLDQTVHIGKDNIILIAKQFHNKLLLAEKYIPSKKIQCQTTLFRVQTGSEYSQTIGDDYGLSTVCQNPPQVLVIPGDHRTFLQGENVQVLADQINTVVL</sequence>
<proteinExistence type="predicted"/>
<evidence type="ECO:0000256" key="1">
    <source>
        <dbReference type="ARBA" id="ARBA00012480"/>
    </source>
</evidence>
<feature type="non-terminal residue" evidence="3">
    <location>
        <position position="1"/>
    </location>
</feature>
<accession>A0A815TVK9</accession>
<reference evidence="3" key="1">
    <citation type="submission" date="2021-02" db="EMBL/GenBank/DDBJ databases">
        <authorList>
            <person name="Nowell W R."/>
        </authorList>
    </citation>
    <scope>NUCLEOTIDE SEQUENCE</scope>
</reference>
<protein>
    <recommendedName>
        <fullName evidence="1">oleoyl-[acyl-carrier-protein] hydrolase</fullName>
        <ecNumber evidence="1">3.1.2.14</ecNumber>
    </recommendedName>
</protein>
<evidence type="ECO:0000313" key="3">
    <source>
        <dbReference type="EMBL" id="CAF1511999.1"/>
    </source>
</evidence>
<dbReference type="InterPro" id="IPR001031">
    <property type="entry name" value="Thioesterase"/>
</dbReference>
<dbReference type="Gene3D" id="1.10.1470.20">
    <property type="entry name" value="Fatty acid synthase, domain 2"/>
    <property type="match status" value="1"/>
</dbReference>
<dbReference type="AlphaFoldDB" id="A0A815TVK9"/>
<evidence type="ECO:0000259" key="2">
    <source>
        <dbReference type="Pfam" id="PF00975"/>
    </source>
</evidence>
<dbReference type="GO" id="GO:0016297">
    <property type="term" value="F:fatty acyl-[ACP] hydrolase activity"/>
    <property type="evidence" value="ECO:0007669"/>
    <property type="project" value="UniProtKB-EC"/>
</dbReference>
<dbReference type="InterPro" id="IPR029058">
    <property type="entry name" value="AB_hydrolase_fold"/>
</dbReference>
<comment type="caution">
    <text evidence="3">The sequence shown here is derived from an EMBL/GenBank/DDBJ whole genome shotgun (WGS) entry which is preliminary data.</text>
</comment>
<organism evidence="3 4">
    <name type="scientific">Adineta steineri</name>
    <dbReference type="NCBI Taxonomy" id="433720"/>
    <lineage>
        <taxon>Eukaryota</taxon>
        <taxon>Metazoa</taxon>
        <taxon>Spiralia</taxon>
        <taxon>Gnathifera</taxon>
        <taxon>Rotifera</taxon>
        <taxon>Eurotatoria</taxon>
        <taxon>Bdelloidea</taxon>
        <taxon>Adinetida</taxon>
        <taxon>Adinetidae</taxon>
        <taxon>Adineta</taxon>
    </lineage>
</organism>
<name>A0A815TVK9_9BILA</name>
<dbReference type="Pfam" id="PF00975">
    <property type="entry name" value="Thioesterase"/>
    <property type="match status" value="1"/>
</dbReference>
<dbReference type="SUPFAM" id="SSF53474">
    <property type="entry name" value="alpha/beta-Hydrolases"/>
    <property type="match status" value="1"/>
</dbReference>
<dbReference type="Proteomes" id="UP000663845">
    <property type="component" value="Unassembled WGS sequence"/>
</dbReference>
<dbReference type="EMBL" id="CAJNOG010002619">
    <property type="protein sequence ID" value="CAF1511999.1"/>
    <property type="molecule type" value="Genomic_DNA"/>
</dbReference>